<evidence type="ECO:0000256" key="4">
    <source>
        <dbReference type="ARBA" id="ARBA00022692"/>
    </source>
</evidence>
<dbReference type="Pfam" id="PF07681">
    <property type="entry name" value="DoxX"/>
    <property type="match status" value="1"/>
</dbReference>
<dbReference type="STRING" id="446470.Snas_3003"/>
<dbReference type="InterPro" id="IPR032808">
    <property type="entry name" value="DoxX"/>
</dbReference>
<dbReference type="GO" id="GO:0005886">
    <property type="term" value="C:plasma membrane"/>
    <property type="evidence" value="ECO:0007669"/>
    <property type="project" value="UniProtKB-SubCell"/>
</dbReference>
<sequence length="150" mass="15418">MISRIQPISLLLMRVVTGGVFVMHGWQKLSDQGLPATVEGMKGMGVPMPQLAAYFSTFVEVVGGAALVLGALLPLAGLLLTADMVGALIFVHLGEGFFLPAGYEYVLVLAAVSLGIGFSGGGALAVDNLIPGLRTRKPKPTPSDTAATPA</sequence>
<accession>D3Q9J3</accession>
<dbReference type="InterPro" id="IPR051907">
    <property type="entry name" value="DoxX-like_oxidoreductase"/>
</dbReference>
<dbReference type="PANTHER" id="PTHR33452:SF1">
    <property type="entry name" value="INNER MEMBRANE PROTEIN YPHA-RELATED"/>
    <property type="match status" value="1"/>
</dbReference>
<evidence type="ECO:0000313" key="8">
    <source>
        <dbReference type="EMBL" id="ADD42675.1"/>
    </source>
</evidence>
<feature type="transmembrane region" description="Helical" evidence="7">
    <location>
        <begin position="51"/>
        <end position="73"/>
    </location>
</feature>
<dbReference type="EMBL" id="CP001778">
    <property type="protein sequence ID" value="ADD42675.1"/>
    <property type="molecule type" value="Genomic_DNA"/>
</dbReference>
<gene>
    <name evidence="8" type="ordered locus">Snas_3003</name>
</gene>
<evidence type="ECO:0000256" key="6">
    <source>
        <dbReference type="ARBA" id="ARBA00023136"/>
    </source>
</evidence>
<keyword evidence="9" id="KW-1185">Reference proteome</keyword>
<proteinExistence type="inferred from homology"/>
<dbReference type="HOGENOM" id="CLU_058421_3_2_11"/>
<evidence type="ECO:0000256" key="7">
    <source>
        <dbReference type="SAM" id="Phobius"/>
    </source>
</evidence>
<dbReference type="RefSeq" id="WP_013018246.1">
    <property type="nucleotide sequence ID" value="NC_013947.1"/>
</dbReference>
<dbReference type="AlphaFoldDB" id="D3Q9J3"/>
<protein>
    <submittedName>
        <fullName evidence="8">DoxX family protein</fullName>
    </submittedName>
</protein>
<organism evidence="8 9">
    <name type="scientific">Stackebrandtia nassauensis (strain DSM 44728 / CIP 108903 / NRRL B-16338 / NBRC 102104 / LLR-40K-21)</name>
    <dbReference type="NCBI Taxonomy" id="446470"/>
    <lineage>
        <taxon>Bacteria</taxon>
        <taxon>Bacillati</taxon>
        <taxon>Actinomycetota</taxon>
        <taxon>Actinomycetes</taxon>
        <taxon>Glycomycetales</taxon>
        <taxon>Glycomycetaceae</taxon>
        <taxon>Stackebrandtia</taxon>
    </lineage>
</organism>
<keyword evidence="4 7" id="KW-0812">Transmembrane</keyword>
<name>D3Q9J3_STANL</name>
<evidence type="ECO:0000256" key="2">
    <source>
        <dbReference type="ARBA" id="ARBA00006679"/>
    </source>
</evidence>
<dbReference type="Proteomes" id="UP000000844">
    <property type="component" value="Chromosome"/>
</dbReference>
<dbReference type="PANTHER" id="PTHR33452">
    <property type="entry name" value="OXIDOREDUCTASE CATD-RELATED"/>
    <property type="match status" value="1"/>
</dbReference>
<keyword evidence="6 7" id="KW-0472">Membrane</keyword>
<comment type="subcellular location">
    <subcellularLocation>
        <location evidence="1">Cell membrane</location>
        <topology evidence="1">Multi-pass membrane protein</topology>
    </subcellularLocation>
</comment>
<evidence type="ECO:0000256" key="1">
    <source>
        <dbReference type="ARBA" id="ARBA00004651"/>
    </source>
</evidence>
<evidence type="ECO:0000256" key="3">
    <source>
        <dbReference type="ARBA" id="ARBA00022475"/>
    </source>
</evidence>
<evidence type="ECO:0000313" key="9">
    <source>
        <dbReference type="Proteomes" id="UP000000844"/>
    </source>
</evidence>
<evidence type="ECO:0000256" key="5">
    <source>
        <dbReference type="ARBA" id="ARBA00022989"/>
    </source>
</evidence>
<dbReference type="KEGG" id="sna:Snas_3003"/>
<feature type="transmembrane region" description="Helical" evidence="7">
    <location>
        <begin position="80"/>
        <end position="99"/>
    </location>
</feature>
<dbReference type="OrthoDB" id="1122432at2"/>
<feature type="transmembrane region" description="Helical" evidence="7">
    <location>
        <begin position="105"/>
        <end position="130"/>
    </location>
</feature>
<comment type="similarity">
    <text evidence="2">Belongs to the DoxX family.</text>
</comment>
<feature type="transmembrane region" description="Helical" evidence="7">
    <location>
        <begin position="7"/>
        <end position="26"/>
    </location>
</feature>
<dbReference type="eggNOG" id="COG2259">
    <property type="taxonomic scope" value="Bacteria"/>
</dbReference>
<reference evidence="8 9" key="1">
    <citation type="journal article" date="2009" name="Stand. Genomic Sci.">
        <title>Complete genome sequence of Stackebrandtia nassauensis type strain (LLR-40K-21).</title>
        <authorList>
            <person name="Munk C."/>
            <person name="Lapidus A."/>
            <person name="Copeland A."/>
            <person name="Jando M."/>
            <person name="Mayilraj S."/>
            <person name="Glavina Del Rio T."/>
            <person name="Nolan M."/>
            <person name="Chen F."/>
            <person name="Lucas S."/>
            <person name="Tice H."/>
            <person name="Cheng J.F."/>
            <person name="Han C."/>
            <person name="Detter J.C."/>
            <person name="Bruce D."/>
            <person name="Goodwin L."/>
            <person name="Chain P."/>
            <person name="Pitluck S."/>
            <person name="Goker M."/>
            <person name="Ovchinikova G."/>
            <person name="Pati A."/>
            <person name="Ivanova N."/>
            <person name="Mavromatis K."/>
            <person name="Chen A."/>
            <person name="Palaniappan K."/>
            <person name="Land M."/>
            <person name="Hauser L."/>
            <person name="Chang Y.J."/>
            <person name="Jeffries C.D."/>
            <person name="Bristow J."/>
            <person name="Eisen J.A."/>
            <person name="Markowitz V."/>
            <person name="Hugenholtz P."/>
            <person name="Kyrpides N.C."/>
            <person name="Klenk H.P."/>
        </authorList>
    </citation>
    <scope>NUCLEOTIDE SEQUENCE [LARGE SCALE GENOMIC DNA]</scope>
    <source>
        <strain evidence="9">DSM 44728 / CIP 108903 / NRRL B-16338 / NBRC 102104 / LLR-40K-21</strain>
    </source>
</reference>
<keyword evidence="5 7" id="KW-1133">Transmembrane helix</keyword>
<keyword evidence="3" id="KW-1003">Cell membrane</keyword>